<dbReference type="EMBL" id="CP002475">
    <property type="protein sequence ID" value="ADW01863.1"/>
    <property type="molecule type" value="Genomic_DNA"/>
</dbReference>
<keyword evidence="1" id="KW-0732">Signal</keyword>
<dbReference type="AlphaFoldDB" id="A0A8D3WDR9"/>
<feature type="signal peptide" evidence="1">
    <location>
        <begin position="1"/>
        <end position="29"/>
    </location>
</feature>
<feature type="chain" id="PRO_5034800066" description="Secreted protein" evidence="1">
    <location>
        <begin position="30"/>
        <end position="155"/>
    </location>
</feature>
<gene>
    <name evidence="2" type="ordered locus">Sfla_0397</name>
</gene>
<protein>
    <recommendedName>
        <fullName evidence="4">Secreted protein</fullName>
    </recommendedName>
</protein>
<dbReference type="KEGG" id="sfa:Sfla_0397"/>
<dbReference type="OrthoDB" id="4168385at2"/>
<proteinExistence type="predicted"/>
<evidence type="ECO:0000313" key="3">
    <source>
        <dbReference type="Proteomes" id="UP000002066"/>
    </source>
</evidence>
<evidence type="ECO:0000256" key="1">
    <source>
        <dbReference type="SAM" id="SignalP"/>
    </source>
</evidence>
<accession>A0A8D3WDR9</accession>
<name>A0A8D3WDR9_STRFA</name>
<evidence type="ECO:0000313" key="2">
    <source>
        <dbReference type="EMBL" id="ADW01863.1"/>
    </source>
</evidence>
<dbReference type="Proteomes" id="UP000002066">
    <property type="component" value="Chromosome"/>
</dbReference>
<sequence length="155" mass="16369">MTVRRLTTLALAGALGLTSLVGAAGAAQADPVDYVQIQLVDLYCGDESEGDHDEAYLNIAANGGKAVRLWPANASYQTMGTGYRRALDGSNGNALLVLGRTESRTLSLWDYDSTSSDDRLGSVTVTGNEVGAETQYRVLEGSGGVYTLAYRVVDI</sequence>
<organism evidence="2 3">
    <name type="scientific">Streptomyces pratensis (strain ATCC 33331 / IAF-45CD)</name>
    <dbReference type="NCBI Taxonomy" id="591167"/>
    <lineage>
        <taxon>Bacteria</taxon>
        <taxon>Bacillati</taxon>
        <taxon>Actinomycetota</taxon>
        <taxon>Actinomycetes</taxon>
        <taxon>Kitasatosporales</taxon>
        <taxon>Streptomycetaceae</taxon>
        <taxon>Streptomyces</taxon>
    </lineage>
</organism>
<evidence type="ECO:0008006" key="4">
    <source>
        <dbReference type="Google" id="ProtNLM"/>
    </source>
</evidence>
<reference evidence="2 3" key="1">
    <citation type="submission" date="2011-01" db="EMBL/GenBank/DDBJ databases">
        <title>Complete sequence of chromosome of Streptomyces flavogriseus ATCC 33331.</title>
        <authorList>
            <consortium name="US DOE Joint Genome Institute"/>
            <person name="Lucas S."/>
            <person name="Copeland A."/>
            <person name="Lapidus A."/>
            <person name="Cheng J.-F."/>
            <person name="Goodwin L."/>
            <person name="Pitluck S."/>
            <person name="Davenport K."/>
            <person name="Detter J.C."/>
            <person name="Han C."/>
            <person name="Tapia R."/>
            <person name="Land M."/>
            <person name="Hauser L."/>
            <person name="Kyrpides N."/>
            <person name="Ivanova N."/>
            <person name="Ovchinnikova G."/>
            <person name="Pagani I."/>
            <person name="Brumm P."/>
            <person name="Mead D."/>
            <person name="Woyke T."/>
        </authorList>
    </citation>
    <scope>NUCLEOTIDE SEQUENCE [LARGE SCALE GENOMIC DNA]</scope>
    <source>
        <strain evidence="3">ATCC 33331 / IAF-45CD</strain>
    </source>
</reference>